<keyword evidence="2" id="KW-1185">Reference proteome</keyword>
<protein>
    <submittedName>
        <fullName evidence="3">PH domain-containing protein</fullName>
    </submittedName>
</protein>
<dbReference type="PANTHER" id="PTHR36947">
    <property type="entry name" value="PROTEIN CBG04364"/>
    <property type="match status" value="1"/>
</dbReference>
<dbReference type="InterPro" id="IPR056680">
    <property type="entry name" value="DUF7778"/>
</dbReference>
<evidence type="ECO:0000313" key="2">
    <source>
        <dbReference type="Proteomes" id="UP000095282"/>
    </source>
</evidence>
<evidence type="ECO:0000259" key="1">
    <source>
        <dbReference type="Pfam" id="PF24998"/>
    </source>
</evidence>
<dbReference type="AlphaFoldDB" id="A0A1I7UND6"/>
<evidence type="ECO:0000313" key="3">
    <source>
        <dbReference type="WBParaSite" id="Csp11.Scaffold630.g17710.t2"/>
    </source>
</evidence>
<name>A0A1I7UND6_9PELO</name>
<dbReference type="STRING" id="1561998.A0A1I7UND6"/>
<dbReference type="eggNOG" id="ENOG502THUE">
    <property type="taxonomic scope" value="Eukaryota"/>
</dbReference>
<dbReference type="Proteomes" id="UP000095282">
    <property type="component" value="Unplaced"/>
</dbReference>
<proteinExistence type="predicted"/>
<reference evidence="3" key="1">
    <citation type="submission" date="2016-11" db="UniProtKB">
        <authorList>
            <consortium name="WormBaseParasite"/>
        </authorList>
    </citation>
    <scope>IDENTIFICATION</scope>
</reference>
<organism evidence="2 3">
    <name type="scientific">Caenorhabditis tropicalis</name>
    <dbReference type="NCBI Taxonomy" id="1561998"/>
    <lineage>
        <taxon>Eukaryota</taxon>
        <taxon>Metazoa</taxon>
        <taxon>Ecdysozoa</taxon>
        <taxon>Nematoda</taxon>
        <taxon>Chromadorea</taxon>
        <taxon>Rhabditida</taxon>
        <taxon>Rhabditina</taxon>
        <taxon>Rhabditomorpha</taxon>
        <taxon>Rhabditoidea</taxon>
        <taxon>Rhabditidae</taxon>
        <taxon>Peloderinae</taxon>
        <taxon>Caenorhabditis</taxon>
    </lineage>
</organism>
<feature type="domain" description="DUF7778" evidence="1">
    <location>
        <begin position="15"/>
        <end position="137"/>
    </location>
</feature>
<dbReference type="WBParaSite" id="Csp11.Scaffold630.g17710.t2">
    <property type="protein sequence ID" value="Csp11.Scaffold630.g17710.t2"/>
    <property type="gene ID" value="Csp11.Scaffold630.g17710"/>
</dbReference>
<sequence>MLIYQKKPIAQKFNKMVPLPDATAWKVDPTVTLIRARVLCMFRTKRTFLPDDISSLKMRLTTVTKNGDMIFYETRNQGIVVNLREATDVLTECDKYKNKKMKYSRSHVKIRMPQGNIHIFVRDEAIFQWTSAILEAHVSCRPKKPFVIIRREPFLTKPINAIEQSDSPNSSSSNSGLITVIERQPVVSEDTLVPSVRCGAVPVGTLCHKIEKEWSAQRLDSIPSKPKHSEAIEEKKISSFIVCHNGGIRTNAIKPIVIKTEKLDDEEKKIILKLEKPEEKSDVASMKDWWMRSLEC</sequence>
<accession>A0A1I7UND6</accession>
<dbReference type="Pfam" id="PF24998">
    <property type="entry name" value="DUF7778"/>
    <property type="match status" value="1"/>
</dbReference>
<dbReference type="PANTHER" id="PTHR36947:SF1">
    <property type="entry name" value="PH DOMAIN-CONTAINING PROTEIN"/>
    <property type="match status" value="1"/>
</dbReference>